<feature type="coiled-coil region" evidence="8">
    <location>
        <begin position="228"/>
        <end position="291"/>
    </location>
</feature>
<dbReference type="CDD" id="cd05387">
    <property type="entry name" value="BY-kinase"/>
    <property type="match status" value="1"/>
</dbReference>
<dbReference type="InterPro" id="IPR003856">
    <property type="entry name" value="LPS_length_determ_N"/>
</dbReference>
<feature type="domain" description="Tyrosine-protein kinase G-rich" evidence="12">
    <location>
        <begin position="405"/>
        <end position="477"/>
    </location>
</feature>
<comment type="caution">
    <text evidence="13">The sequence shown here is derived from an EMBL/GenBank/DDBJ whole genome shotgun (WGS) entry which is preliminary data.</text>
</comment>
<evidence type="ECO:0000313" key="13">
    <source>
        <dbReference type="EMBL" id="MCK8783243.1"/>
    </source>
</evidence>
<dbReference type="InterPro" id="IPR002586">
    <property type="entry name" value="CobQ/CobB/MinD/ParA_Nub-bd_dom"/>
</dbReference>
<dbReference type="Pfam" id="PF01656">
    <property type="entry name" value="CbiA"/>
    <property type="match status" value="1"/>
</dbReference>
<proteinExistence type="predicted"/>
<evidence type="ECO:0000313" key="14">
    <source>
        <dbReference type="Proteomes" id="UP001139516"/>
    </source>
</evidence>
<evidence type="ECO:0000256" key="1">
    <source>
        <dbReference type="ARBA" id="ARBA00004651"/>
    </source>
</evidence>
<gene>
    <name evidence="13" type="ORF">M0638_02465</name>
</gene>
<dbReference type="AlphaFoldDB" id="A0A9X1Y4G3"/>
<keyword evidence="5" id="KW-0067">ATP-binding</keyword>
<feature type="domain" description="CobQ/CobB/MinD/ParA nucleotide binding" evidence="10">
    <location>
        <begin position="575"/>
        <end position="746"/>
    </location>
</feature>
<organism evidence="13 14">
    <name type="scientific">Roseomonas acroporae</name>
    <dbReference type="NCBI Taxonomy" id="2937791"/>
    <lineage>
        <taxon>Bacteria</taxon>
        <taxon>Pseudomonadati</taxon>
        <taxon>Pseudomonadota</taxon>
        <taxon>Alphaproteobacteria</taxon>
        <taxon>Acetobacterales</taxon>
        <taxon>Roseomonadaceae</taxon>
        <taxon>Roseomonas</taxon>
    </lineage>
</organism>
<dbReference type="InterPro" id="IPR005702">
    <property type="entry name" value="Wzc-like_C"/>
</dbReference>
<dbReference type="RefSeq" id="WP_248665370.1">
    <property type="nucleotide sequence ID" value="NZ_JALPRX010000008.1"/>
</dbReference>
<evidence type="ECO:0000256" key="3">
    <source>
        <dbReference type="ARBA" id="ARBA00022692"/>
    </source>
</evidence>
<evidence type="ECO:0000259" key="10">
    <source>
        <dbReference type="Pfam" id="PF01656"/>
    </source>
</evidence>
<keyword evidence="6 9" id="KW-1133">Transmembrane helix</keyword>
<dbReference type="PANTHER" id="PTHR32309:SF13">
    <property type="entry name" value="FERRIC ENTEROBACTIN TRANSPORT PROTEIN FEPE"/>
    <property type="match status" value="1"/>
</dbReference>
<dbReference type="EMBL" id="JALPRX010000008">
    <property type="protein sequence ID" value="MCK8783243.1"/>
    <property type="molecule type" value="Genomic_DNA"/>
</dbReference>
<keyword evidence="2" id="KW-1003">Cell membrane</keyword>
<dbReference type="InterPro" id="IPR050445">
    <property type="entry name" value="Bact_polysacc_biosynth/exp"/>
</dbReference>
<keyword evidence="3 9" id="KW-0812">Transmembrane</keyword>
<protein>
    <submittedName>
        <fullName evidence="13">Wzz/FepE/Etk N-terminal domain-containing protein</fullName>
    </submittedName>
</protein>
<sequence length="776" mass="84904">MTTTNRPPELTYAAPLAEPLPFQWMGQMGLFVRRRWPIIIGTAAGVVALALVYLFLATPQYTATTSLVIDARQGNPFLQQPTSSDSASESALVESQVEVLRSFGVARLVVERLNLAEDHAFQSIGPGIIQSVVGPIMRLLDTSPRSAAPANPATEAERREIQNTEAVQRLIAIRRIGLSYMLEISVRSPNPELSARIANAVVDAYTAAQLDGRVQTSRRASVWLEDRIRELREQAIAADRAVQEFKVRNNIVDTDRGLINEAQLSDLNTQLSAARARVAETEARVDRAQALLSSNPRDAQMGAQMGDMLQNQVVVQLRQQYLDAARREAEWSQRYGANHVAAVNLRAEMGRLQQALRSELSRLADSYRSDLAVARANLTNLEQQMQEAVAASANTNADRIMLRALQSSADTYRTNYENFLQRYTQAVQDQSFPITDARVVSAATAPLKPSNPNKPLVLGGAILAGLMAGVAVAFLRDIGDRGLRTPSQVKALTGLDCIGLLPRMTKRELRHGRAARTTREEAAAQLAAHTLSTRPSTLRHVVMHPLSQFSEVIRDLRIYVAKPRRRSRPIKVIGVVSVMANEGKSTVSANLAQVFAQSGRRTVLLDFDLRKATLTQGLVPEKQPGFFEVVTGKLSLTDALWRDPQTGLRFLPASANRVPDAAGLLYSERASSVMEELRTTQDCVVVDLPALAPVIDAHAVSHLIDAFILVAEWGRVDQDMLVENLARLGLDEGGLLGVVLNKVDVRGLPRYAGRGSLQGMGGYAVYQPAPPTKVNN</sequence>
<dbReference type="InterPro" id="IPR032807">
    <property type="entry name" value="GNVR"/>
</dbReference>
<dbReference type="Pfam" id="PF02706">
    <property type="entry name" value="Wzz"/>
    <property type="match status" value="1"/>
</dbReference>
<evidence type="ECO:0000259" key="12">
    <source>
        <dbReference type="Pfam" id="PF13807"/>
    </source>
</evidence>
<keyword evidence="7 9" id="KW-0472">Membrane</keyword>
<dbReference type="GO" id="GO:0004713">
    <property type="term" value="F:protein tyrosine kinase activity"/>
    <property type="evidence" value="ECO:0007669"/>
    <property type="project" value="TreeGrafter"/>
</dbReference>
<feature type="coiled-coil region" evidence="8">
    <location>
        <begin position="364"/>
        <end position="398"/>
    </location>
</feature>
<comment type="subcellular location">
    <subcellularLocation>
        <location evidence="1">Cell membrane</location>
        <topology evidence="1">Multi-pass membrane protein</topology>
    </subcellularLocation>
</comment>
<dbReference type="SUPFAM" id="SSF52540">
    <property type="entry name" value="P-loop containing nucleoside triphosphate hydrolases"/>
    <property type="match status" value="1"/>
</dbReference>
<keyword evidence="4" id="KW-0547">Nucleotide-binding</keyword>
<feature type="transmembrane region" description="Helical" evidence="9">
    <location>
        <begin position="36"/>
        <end position="56"/>
    </location>
</feature>
<evidence type="ECO:0000256" key="9">
    <source>
        <dbReference type="SAM" id="Phobius"/>
    </source>
</evidence>
<evidence type="ECO:0000256" key="4">
    <source>
        <dbReference type="ARBA" id="ARBA00022741"/>
    </source>
</evidence>
<accession>A0A9X1Y4G3</accession>
<evidence type="ECO:0000259" key="11">
    <source>
        <dbReference type="Pfam" id="PF02706"/>
    </source>
</evidence>
<dbReference type="Gene3D" id="3.40.50.300">
    <property type="entry name" value="P-loop containing nucleotide triphosphate hydrolases"/>
    <property type="match status" value="1"/>
</dbReference>
<reference evidence="13" key="1">
    <citation type="submission" date="2022-04" db="EMBL/GenBank/DDBJ databases">
        <title>Roseomonas acroporae sp. nov., isolated from coral Acropora digitifera.</title>
        <authorList>
            <person name="Sun H."/>
        </authorList>
    </citation>
    <scope>NUCLEOTIDE SEQUENCE</scope>
    <source>
        <strain evidence="13">NAR14</strain>
    </source>
</reference>
<evidence type="ECO:0000256" key="2">
    <source>
        <dbReference type="ARBA" id="ARBA00022475"/>
    </source>
</evidence>
<dbReference type="PANTHER" id="PTHR32309">
    <property type="entry name" value="TYROSINE-PROTEIN KINASE"/>
    <property type="match status" value="1"/>
</dbReference>
<dbReference type="InterPro" id="IPR027417">
    <property type="entry name" value="P-loop_NTPase"/>
</dbReference>
<evidence type="ECO:0000256" key="5">
    <source>
        <dbReference type="ARBA" id="ARBA00022840"/>
    </source>
</evidence>
<name>A0A9X1Y4G3_9PROT</name>
<evidence type="ECO:0000256" key="7">
    <source>
        <dbReference type="ARBA" id="ARBA00023136"/>
    </source>
</evidence>
<keyword evidence="8" id="KW-0175">Coiled coil</keyword>
<dbReference type="GO" id="GO:0005886">
    <property type="term" value="C:plasma membrane"/>
    <property type="evidence" value="ECO:0007669"/>
    <property type="project" value="UniProtKB-SubCell"/>
</dbReference>
<dbReference type="Proteomes" id="UP001139516">
    <property type="component" value="Unassembled WGS sequence"/>
</dbReference>
<evidence type="ECO:0000256" key="6">
    <source>
        <dbReference type="ARBA" id="ARBA00022989"/>
    </source>
</evidence>
<evidence type="ECO:0000256" key="8">
    <source>
        <dbReference type="SAM" id="Coils"/>
    </source>
</evidence>
<keyword evidence="14" id="KW-1185">Reference proteome</keyword>
<feature type="domain" description="Polysaccharide chain length determinant N-terminal" evidence="11">
    <location>
        <begin position="32"/>
        <end position="106"/>
    </location>
</feature>
<dbReference type="Pfam" id="PF13807">
    <property type="entry name" value="GNVR"/>
    <property type="match status" value="1"/>
</dbReference>